<protein>
    <recommendedName>
        <fullName evidence="4">DUF4145 domain-containing protein</fullName>
    </recommendedName>
</protein>
<name>A0A1F6WQ85_9BACT</name>
<dbReference type="AlphaFoldDB" id="A0A1F6WQ85"/>
<accession>A0A1F6WQ85</accession>
<feature type="transmembrane region" description="Helical" evidence="1">
    <location>
        <begin position="12"/>
        <end position="32"/>
    </location>
</feature>
<proteinExistence type="predicted"/>
<keyword evidence="1" id="KW-1133">Transmembrane helix</keyword>
<dbReference type="STRING" id="1801764.A2903_01040"/>
<comment type="caution">
    <text evidence="2">The sequence shown here is derived from an EMBL/GenBank/DDBJ whole genome shotgun (WGS) entry which is preliminary data.</text>
</comment>
<dbReference type="Proteomes" id="UP000178184">
    <property type="component" value="Unassembled WGS sequence"/>
</dbReference>
<gene>
    <name evidence="2" type="ORF">A2903_01040</name>
</gene>
<sequence length="164" mass="18599">MSNSISILLNQIGIISGTLSAIFAVIIFYTIIRMFMIQAHEKSHVDHKIDEYQKRVSDAARNPRWELIENLIVSSSEADWRVAIIEADVLLEEALEYGGFTGNGISEMLTNAGERPFASYKYAWEAHKVRNDIAHEGSSYKLAKEDVIRTINMYRSVLEEFGVV</sequence>
<evidence type="ECO:0008006" key="4">
    <source>
        <dbReference type="Google" id="ProtNLM"/>
    </source>
</evidence>
<keyword evidence="1" id="KW-0472">Membrane</keyword>
<evidence type="ECO:0000313" key="3">
    <source>
        <dbReference type="Proteomes" id="UP000178184"/>
    </source>
</evidence>
<evidence type="ECO:0000313" key="2">
    <source>
        <dbReference type="EMBL" id="OGI83905.1"/>
    </source>
</evidence>
<dbReference type="EMBL" id="MFUO01000017">
    <property type="protein sequence ID" value="OGI83905.1"/>
    <property type="molecule type" value="Genomic_DNA"/>
</dbReference>
<reference evidence="2 3" key="1">
    <citation type="journal article" date="2016" name="Nat. Commun.">
        <title>Thousands of microbial genomes shed light on interconnected biogeochemical processes in an aquifer system.</title>
        <authorList>
            <person name="Anantharaman K."/>
            <person name="Brown C.T."/>
            <person name="Hug L.A."/>
            <person name="Sharon I."/>
            <person name="Castelle C.J."/>
            <person name="Probst A.J."/>
            <person name="Thomas B.C."/>
            <person name="Singh A."/>
            <person name="Wilkins M.J."/>
            <person name="Karaoz U."/>
            <person name="Brodie E.L."/>
            <person name="Williams K.H."/>
            <person name="Hubbard S.S."/>
            <person name="Banfield J.F."/>
        </authorList>
    </citation>
    <scope>NUCLEOTIDE SEQUENCE [LARGE SCALE GENOMIC DNA]</scope>
</reference>
<keyword evidence="1" id="KW-0812">Transmembrane</keyword>
<organism evidence="2 3">
    <name type="scientific">Candidatus Nomurabacteria bacterium RIFCSPLOWO2_01_FULL_33_17</name>
    <dbReference type="NCBI Taxonomy" id="1801764"/>
    <lineage>
        <taxon>Bacteria</taxon>
        <taxon>Candidatus Nomuraibacteriota</taxon>
    </lineage>
</organism>
<evidence type="ECO:0000256" key="1">
    <source>
        <dbReference type="SAM" id="Phobius"/>
    </source>
</evidence>